<feature type="transmembrane region" description="Helical" evidence="6">
    <location>
        <begin position="280"/>
        <end position="302"/>
    </location>
</feature>
<feature type="transmembrane region" description="Helical" evidence="6">
    <location>
        <begin position="322"/>
        <end position="342"/>
    </location>
</feature>
<dbReference type="Pfam" id="PF07690">
    <property type="entry name" value="MFS_1"/>
    <property type="match status" value="1"/>
</dbReference>
<organism evidence="8 9">
    <name type="scientific">Staphylotrichum tortipilum</name>
    <dbReference type="NCBI Taxonomy" id="2831512"/>
    <lineage>
        <taxon>Eukaryota</taxon>
        <taxon>Fungi</taxon>
        <taxon>Dikarya</taxon>
        <taxon>Ascomycota</taxon>
        <taxon>Pezizomycotina</taxon>
        <taxon>Sordariomycetes</taxon>
        <taxon>Sordariomycetidae</taxon>
        <taxon>Sordariales</taxon>
        <taxon>Chaetomiaceae</taxon>
        <taxon>Staphylotrichum</taxon>
    </lineage>
</organism>
<keyword evidence="3 6" id="KW-1133">Transmembrane helix</keyword>
<dbReference type="EMBL" id="MU855592">
    <property type="protein sequence ID" value="KAK3901283.1"/>
    <property type="molecule type" value="Genomic_DNA"/>
</dbReference>
<feature type="transmembrane region" description="Helical" evidence="6">
    <location>
        <begin position="181"/>
        <end position="201"/>
    </location>
</feature>
<feature type="transmembrane region" description="Helical" evidence="6">
    <location>
        <begin position="57"/>
        <end position="82"/>
    </location>
</feature>
<feature type="transmembrane region" description="Helical" evidence="6">
    <location>
        <begin position="129"/>
        <end position="150"/>
    </location>
</feature>
<evidence type="ECO:0000313" key="9">
    <source>
        <dbReference type="Proteomes" id="UP001303889"/>
    </source>
</evidence>
<feature type="compositionally biased region" description="Low complexity" evidence="5">
    <location>
        <begin position="21"/>
        <end position="35"/>
    </location>
</feature>
<feature type="domain" description="Major facilitator superfamily (MFS) profile" evidence="7">
    <location>
        <begin position="60"/>
        <end position="553"/>
    </location>
</feature>
<gene>
    <name evidence="8" type="ORF">C8A05DRAFT_35033</name>
</gene>
<dbReference type="Gene3D" id="1.20.1250.20">
    <property type="entry name" value="MFS general substrate transporter like domains"/>
    <property type="match status" value="1"/>
</dbReference>
<dbReference type="GO" id="GO:0022857">
    <property type="term" value="F:transmembrane transporter activity"/>
    <property type="evidence" value="ECO:0007669"/>
    <property type="project" value="InterPro"/>
</dbReference>
<evidence type="ECO:0000256" key="1">
    <source>
        <dbReference type="ARBA" id="ARBA00004141"/>
    </source>
</evidence>
<feature type="transmembrane region" description="Helical" evidence="6">
    <location>
        <begin position="362"/>
        <end position="381"/>
    </location>
</feature>
<feature type="transmembrane region" description="Helical" evidence="6">
    <location>
        <begin position="102"/>
        <end position="122"/>
    </location>
</feature>
<reference evidence="8" key="1">
    <citation type="journal article" date="2023" name="Mol. Phylogenet. Evol.">
        <title>Genome-scale phylogeny and comparative genomics of the fungal order Sordariales.</title>
        <authorList>
            <person name="Hensen N."/>
            <person name="Bonometti L."/>
            <person name="Westerberg I."/>
            <person name="Brannstrom I.O."/>
            <person name="Guillou S."/>
            <person name="Cros-Aarteil S."/>
            <person name="Calhoun S."/>
            <person name="Haridas S."/>
            <person name="Kuo A."/>
            <person name="Mondo S."/>
            <person name="Pangilinan J."/>
            <person name="Riley R."/>
            <person name="LaButti K."/>
            <person name="Andreopoulos B."/>
            <person name="Lipzen A."/>
            <person name="Chen C."/>
            <person name="Yan M."/>
            <person name="Daum C."/>
            <person name="Ng V."/>
            <person name="Clum A."/>
            <person name="Steindorff A."/>
            <person name="Ohm R.A."/>
            <person name="Martin F."/>
            <person name="Silar P."/>
            <person name="Natvig D.O."/>
            <person name="Lalanne C."/>
            <person name="Gautier V."/>
            <person name="Ament-Velasquez S.L."/>
            <person name="Kruys A."/>
            <person name="Hutchinson M.I."/>
            <person name="Powell A.J."/>
            <person name="Barry K."/>
            <person name="Miller A.N."/>
            <person name="Grigoriev I.V."/>
            <person name="Debuchy R."/>
            <person name="Gladieux P."/>
            <person name="Hiltunen Thoren M."/>
            <person name="Johannesson H."/>
        </authorList>
    </citation>
    <scope>NUCLEOTIDE SEQUENCE</scope>
    <source>
        <strain evidence="8">CBS 103.79</strain>
    </source>
</reference>
<dbReference type="PROSITE" id="PS50850">
    <property type="entry name" value="MFS"/>
    <property type="match status" value="1"/>
</dbReference>
<feature type="transmembrane region" description="Helical" evidence="6">
    <location>
        <begin position="254"/>
        <end position="274"/>
    </location>
</feature>
<feature type="transmembrane region" description="Helical" evidence="6">
    <location>
        <begin position="530"/>
        <end position="548"/>
    </location>
</feature>
<keyword evidence="2 6" id="KW-0812">Transmembrane</keyword>
<dbReference type="PANTHER" id="PTHR23501:SF198">
    <property type="entry name" value="AZOLE RESISTANCE PROTEIN 1-RELATED"/>
    <property type="match status" value="1"/>
</dbReference>
<dbReference type="Proteomes" id="UP001303889">
    <property type="component" value="Unassembled WGS sequence"/>
</dbReference>
<evidence type="ECO:0000313" key="8">
    <source>
        <dbReference type="EMBL" id="KAK3901283.1"/>
    </source>
</evidence>
<protein>
    <submittedName>
        <fullName evidence="8">Major facilitator superfamily-domain-containing protein</fullName>
    </submittedName>
</protein>
<comment type="subcellular location">
    <subcellularLocation>
        <location evidence="1">Membrane</location>
        <topology evidence="1">Multi-pass membrane protein</topology>
    </subcellularLocation>
</comment>
<feature type="region of interest" description="Disordered" evidence="5">
    <location>
        <begin position="1"/>
        <end position="46"/>
    </location>
</feature>
<evidence type="ECO:0000256" key="6">
    <source>
        <dbReference type="SAM" id="Phobius"/>
    </source>
</evidence>
<dbReference type="PANTHER" id="PTHR23501">
    <property type="entry name" value="MAJOR FACILITATOR SUPERFAMILY"/>
    <property type="match status" value="1"/>
</dbReference>
<evidence type="ECO:0000256" key="2">
    <source>
        <dbReference type="ARBA" id="ARBA00022692"/>
    </source>
</evidence>
<dbReference type="InterPro" id="IPR011701">
    <property type="entry name" value="MFS"/>
</dbReference>
<dbReference type="PRINTS" id="PR01036">
    <property type="entry name" value="TCRTETB"/>
</dbReference>
<dbReference type="AlphaFoldDB" id="A0AAN6MK07"/>
<feature type="transmembrane region" description="Helical" evidence="6">
    <location>
        <begin position="156"/>
        <end position="174"/>
    </location>
</feature>
<evidence type="ECO:0000256" key="5">
    <source>
        <dbReference type="SAM" id="MobiDB-lite"/>
    </source>
</evidence>
<reference evidence="8" key="2">
    <citation type="submission" date="2023-05" db="EMBL/GenBank/DDBJ databases">
        <authorList>
            <consortium name="Lawrence Berkeley National Laboratory"/>
            <person name="Steindorff A."/>
            <person name="Hensen N."/>
            <person name="Bonometti L."/>
            <person name="Westerberg I."/>
            <person name="Brannstrom I.O."/>
            <person name="Guillou S."/>
            <person name="Cros-Aarteil S."/>
            <person name="Calhoun S."/>
            <person name="Haridas S."/>
            <person name="Kuo A."/>
            <person name="Mondo S."/>
            <person name="Pangilinan J."/>
            <person name="Riley R."/>
            <person name="Labutti K."/>
            <person name="Andreopoulos B."/>
            <person name="Lipzen A."/>
            <person name="Chen C."/>
            <person name="Yanf M."/>
            <person name="Daum C."/>
            <person name="Ng V."/>
            <person name="Clum A."/>
            <person name="Ohm R."/>
            <person name="Martin F."/>
            <person name="Silar P."/>
            <person name="Natvig D."/>
            <person name="Lalanne C."/>
            <person name="Gautier V."/>
            <person name="Ament-Velasquez S.L."/>
            <person name="Kruys A."/>
            <person name="Hutchinson M.I."/>
            <person name="Powell A.J."/>
            <person name="Barry K."/>
            <person name="Miller A.N."/>
            <person name="Grigoriev I.V."/>
            <person name="Debuchy R."/>
            <person name="Gladieux P."/>
            <person name="Thoren M.H."/>
            <person name="Johannesson H."/>
        </authorList>
    </citation>
    <scope>NUCLEOTIDE SEQUENCE</scope>
    <source>
        <strain evidence="8">CBS 103.79</strain>
    </source>
</reference>
<feature type="transmembrane region" description="Helical" evidence="6">
    <location>
        <begin position="213"/>
        <end position="233"/>
    </location>
</feature>
<dbReference type="InterPro" id="IPR020846">
    <property type="entry name" value="MFS_dom"/>
</dbReference>
<proteinExistence type="predicted"/>
<evidence type="ECO:0000256" key="3">
    <source>
        <dbReference type="ARBA" id="ARBA00022989"/>
    </source>
</evidence>
<dbReference type="GO" id="GO:0005886">
    <property type="term" value="C:plasma membrane"/>
    <property type="evidence" value="ECO:0007669"/>
    <property type="project" value="TreeGrafter"/>
</dbReference>
<dbReference type="Gene3D" id="1.20.1720.10">
    <property type="entry name" value="Multidrug resistance protein D"/>
    <property type="match status" value="1"/>
</dbReference>
<keyword evidence="4 6" id="KW-0472">Membrane</keyword>
<dbReference type="InterPro" id="IPR036259">
    <property type="entry name" value="MFS_trans_sf"/>
</dbReference>
<name>A0AAN6MK07_9PEZI</name>
<comment type="caution">
    <text evidence="8">The sequence shown here is derived from an EMBL/GenBank/DDBJ whole genome shotgun (WGS) entry which is preliminary data.</text>
</comment>
<feature type="transmembrane region" description="Helical" evidence="6">
    <location>
        <begin position="388"/>
        <end position="410"/>
    </location>
</feature>
<keyword evidence="9" id="KW-1185">Reference proteome</keyword>
<dbReference type="SUPFAM" id="SSF103473">
    <property type="entry name" value="MFS general substrate transporter"/>
    <property type="match status" value="2"/>
</dbReference>
<evidence type="ECO:0000259" key="7">
    <source>
        <dbReference type="PROSITE" id="PS50850"/>
    </source>
</evidence>
<sequence>MRPTSPQDASKGPSEYTSGVALPEADPEAAPTAAPNDSTTSTPPSAAFHQPMTGLPLYAILISICIGSFLLSTDVFIISTAIPSITTTFHDTTLLPWYPASYSLTTSTFLPLTGILPTLFPLAPIYQTFLLLFLAGSALCGAAPTVPVFIAGRALAGVGAAGVATAGLAVVLAVTPPGMRAMGLGMVSGAFALGVVLAPVVGGAFAERGEWRWAFWVNLPVGAVTVGCMVLFFRGRGERGQKGALWERVRRVDFVGGALLVPACFLVLLAMQWGGVKYPWRSGMVIGLFAGGGLLLVAFIVWERHMGDHALIPGSVVRRRAVALGCAFAFCQMGGLAVMSYYLPEWFQAVQGVGPMESGVRVLPSVISQIVGIVVVGAFAVRARFYNPWLFVGSTLMCIAAGLYTTFTAFNTPSRAWIGFQILQGLGVGLTMQVSTLILQQELEGSPLLPVGVSLGLFSQYLGATVSQVVAGSIFNTSLRRAFSEAGLGEEQVGLLLQSGTAHVRQAVETAFPDLLVPVLDAYNFAISRVYFVPVVTSVVAFVVASFLRWRRIEGDKAENNQSHEPQADDQGVAKYVASEMRGGGEAKMVGA</sequence>
<accession>A0AAN6MK07</accession>
<evidence type="ECO:0000256" key="4">
    <source>
        <dbReference type="ARBA" id="ARBA00023136"/>
    </source>
</evidence>